<proteinExistence type="predicted"/>
<dbReference type="Proteomes" id="UP000269689">
    <property type="component" value="Unassembled WGS sequence"/>
</dbReference>
<dbReference type="RefSeq" id="WP_123793476.1">
    <property type="nucleotide sequence ID" value="NZ_RKQK01000004.1"/>
</dbReference>
<evidence type="ECO:0000256" key="1">
    <source>
        <dbReference type="ARBA" id="ARBA00022448"/>
    </source>
</evidence>
<accession>A0A3N4U4D3</accession>
<dbReference type="InterPro" id="IPR005653">
    <property type="entry name" value="OstA-like_N"/>
</dbReference>
<dbReference type="Gene3D" id="2.60.450.10">
    <property type="entry name" value="Lipopolysaccharide (LPS) transport protein A like domain"/>
    <property type="match status" value="1"/>
</dbReference>
<organism evidence="6 7">
    <name type="scientific">Pacificibacter maritimus</name>
    <dbReference type="NCBI Taxonomy" id="762213"/>
    <lineage>
        <taxon>Bacteria</taxon>
        <taxon>Pseudomonadati</taxon>
        <taxon>Pseudomonadota</taxon>
        <taxon>Alphaproteobacteria</taxon>
        <taxon>Rhodobacterales</taxon>
        <taxon>Roseobacteraceae</taxon>
        <taxon>Pacificibacter</taxon>
    </lineage>
</organism>
<dbReference type="GO" id="GO:0030288">
    <property type="term" value="C:outer membrane-bounded periplasmic space"/>
    <property type="evidence" value="ECO:0007669"/>
    <property type="project" value="TreeGrafter"/>
</dbReference>
<name>A0A3N4U4D3_9RHOB</name>
<keyword evidence="2 4" id="KW-0732">Signal</keyword>
<evidence type="ECO:0000313" key="7">
    <source>
        <dbReference type="Proteomes" id="UP000269689"/>
    </source>
</evidence>
<dbReference type="GO" id="GO:0017089">
    <property type="term" value="F:glycolipid transfer activity"/>
    <property type="evidence" value="ECO:0007669"/>
    <property type="project" value="TreeGrafter"/>
</dbReference>
<dbReference type="PANTHER" id="PTHR36504">
    <property type="entry name" value="LIPOPOLYSACCHARIDE EXPORT SYSTEM PROTEIN LPTA"/>
    <property type="match status" value="1"/>
</dbReference>
<dbReference type="EMBL" id="RKQK01000004">
    <property type="protein sequence ID" value="RPE64658.1"/>
    <property type="molecule type" value="Genomic_DNA"/>
</dbReference>
<dbReference type="AlphaFoldDB" id="A0A3N4U4D3"/>
<evidence type="ECO:0000256" key="2">
    <source>
        <dbReference type="ARBA" id="ARBA00022729"/>
    </source>
</evidence>
<keyword evidence="7" id="KW-1185">Reference proteome</keyword>
<evidence type="ECO:0000259" key="5">
    <source>
        <dbReference type="Pfam" id="PF03968"/>
    </source>
</evidence>
<evidence type="ECO:0000256" key="4">
    <source>
        <dbReference type="SAM" id="SignalP"/>
    </source>
</evidence>
<protein>
    <submittedName>
        <fullName evidence="6">Lipopolysaccharide export system protein LptA</fullName>
    </submittedName>
</protein>
<sequence>MQQLKRLKNIAIFTLAAAAFSTSLAAQDTQVAFGGLQHDSGLPVEISSDELSVDQSTGKAIFSGSVLIGQGALRLSADTVEVVYNADDSGKIDELIATGSVTFANGNEAIEADRATYSIDTSTIALAGNVILTQGRNVLSGQQMTVDLTTGTGRINGRVKTILQTGAE</sequence>
<feature type="domain" description="Organic solvent tolerance-like N-terminal" evidence="5">
    <location>
        <begin position="45"/>
        <end position="151"/>
    </location>
</feature>
<evidence type="ECO:0000256" key="3">
    <source>
        <dbReference type="ARBA" id="ARBA00022764"/>
    </source>
</evidence>
<dbReference type="GO" id="GO:0015920">
    <property type="term" value="P:lipopolysaccharide transport"/>
    <property type="evidence" value="ECO:0007669"/>
    <property type="project" value="InterPro"/>
</dbReference>
<feature type="chain" id="PRO_5018083534" evidence="4">
    <location>
        <begin position="26"/>
        <end position="168"/>
    </location>
</feature>
<dbReference type="InterPro" id="IPR014340">
    <property type="entry name" value="LptA"/>
</dbReference>
<feature type="signal peptide" evidence="4">
    <location>
        <begin position="1"/>
        <end position="25"/>
    </location>
</feature>
<dbReference type="Pfam" id="PF03968">
    <property type="entry name" value="LptD_N"/>
    <property type="match status" value="1"/>
</dbReference>
<keyword evidence="1" id="KW-0813">Transport</keyword>
<dbReference type="OrthoDB" id="9811926at2"/>
<gene>
    <name evidence="6" type="ORF">EDD53_2418</name>
</gene>
<keyword evidence="3" id="KW-0574">Periplasm</keyword>
<dbReference type="InterPro" id="IPR052037">
    <property type="entry name" value="LPS_export_LptA"/>
</dbReference>
<evidence type="ECO:0000313" key="6">
    <source>
        <dbReference type="EMBL" id="RPE64658.1"/>
    </source>
</evidence>
<dbReference type="GO" id="GO:0001530">
    <property type="term" value="F:lipopolysaccharide binding"/>
    <property type="evidence" value="ECO:0007669"/>
    <property type="project" value="InterPro"/>
</dbReference>
<dbReference type="NCBIfam" id="TIGR03002">
    <property type="entry name" value="outer_YhbN_LptA"/>
    <property type="match status" value="1"/>
</dbReference>
<reference evidence="6 7" key="1">
    <citation type="submission" date="2018-11" db="EMBL/GenBank/DDBJ databases">
        <title>Genomic Encyclopedia of Type Strains, Phase IV (KMG-IV): sequencing the most valuable type-strain genomes for metagenomic binning, comparative biology and taxonomic classification.</title>
        <authorList>
            <person name="Goeker M."/>
        </authorList>
    </citation>
    <scope>NUCLEOTIDE SEQUENCE [LARGE SCALE GENOMIC DNA]</scope>
    <source>
        <strain evidence="6 7">DSM 104731</strain>
    </source>
</reference>
<comment type="caution">
    <text evidence="6">The sequence shown here is derived from an EMBL/GenBank/DDBJ whole genome shotgun (WGS) entry which is preliminary data.</text>
</comment>
<dbReference type="GO" id="GO:0009279">
    <property type="term" value="C:cell outer membrane"/>
    <property type="evidence" value="ECO:0007669"/>
    <property type="project" value="TreeGrafter"/>
</dbReference>
<dbReference type="PANTHER" id="PTHR36504:SF1">
    <property type="entry name" value="LIPOPOLYSACCHARIDE EXPORT SYSTEM PROTEIN LPTA"/>
    <property type="match status" value="1"/>
</dbReference>